<dbReference type="Pfam" id="PF00571">
    <property type="entry name" value="CBS"/>
    <property type="match status" value="2"/>
</dbReference>
<keyword evidence="20" id="KW-1185">Reference proteome</keyword>
<feature type="binding site" evidence="16">
    <location>
        <position position="159"/>
    </location>
    <ligand>
        <name>Zn(2+)</name>
        <dbReference type="ChEBI" id="CHEBI:29105"/>
        <note>catalytic</note>
    </ligand>
</feature>
<keyword evidence="11 14" id="KW-0482">Metalloprotease</keyword>
<comment type="caution">
    <text evidence="19">The sequence shown here is derived from an EMBL/GenBank/DDBJ whole genome shotgun (WGS) entry which is preliminary data.</text>
</comment>
<protein>
    <recommendedName>
        <fullName evidence="14">Zinc metalloprotease</fullName>
    </recommendedName>
</protein>
<evidence type="ECO:0000256" key="14">
    <source>
        <dbReference type="PIRNR" id="PIRNR006404"/>
    </source>
</evidence>
<feature type="transmembrane region" description="Helical" evidence="14">
    <location>
        <begin position="15"/>
        <end position="34"/>
    </location>
</feature>
<evidence type="ECO:0000256" key="8">
    <source>
        <dbReference type="ARBA" id="ARBA00022801"/>
    </source>
</evidence>
<accession>A0A4R6RCW2</accession>
<dbReference type="InterPro" id="IPR000644">
    <property type="entry name" value="CBS_dom"/>
</dbReference>
<dbReference type="Pfam" id="PF02163">
    <property type="entry name" value="Peptidase_M50"/>
    <property type="match status" value="2"/>
</dbReference>
<dbReference type="Gene3D" id="3.10.580.10">
    <property type="entry name" value="CBS-domain"/>
    <property type="match status" value="1"/>
</dbReference>
<dbReference type="GO" id="GO:0006508">
    <property type="term" value="P:proteolysis"/>
    <property type="evidence" value="ECO:0007669"/>
    <property type="project" value="UniProtKB-KW"/>
</dbReference>
<feature type="transmembrane region" description="Helical" evidence="14">
    <location>
        <begin position="140"/>
        <end position="159"/>
    </location>
</feature>
<dbReference type="PANTHER" id="PTHR39188">
    <property type="entry name" value="MEMBRANE-ASSOCIATED ZINC METALLOPROTEASE M50B"/>
    <property type="match status" value="1"/>
</dbReference>
<dbReference type="InterPro" id="IPR046342">
    <property type="entry name" value="CBS_dom_sf"/>
</dbReference>
<keyword evidence="12 17" id="KW-0129">CBS domain</keyword>
<evidence type="ECO:0000256" key="13">
    <source>
        <dbReference type="ARBA" id="ARBA00023136"/>
    </source>
</evidence>
<feature type="domain" description="CBS" evidence="18">
    <location>
        <begin position="300"/>
        <end position="356"/>
    </location>
</feature>
<sequence>MSWSIPLGRVFGSEIRIHLTFLILLAWIGVAAGLEGGAAAAVEGIGFILAVFACVTLHELGHALAARRYGIATPDITLLPIGGLARLSRLPEKPSEEIVIALAGPAVNVVIALALFLLGARVDASALAVDQPEAGFLARLAAVNVVLVLFNLIPAFPMDGGRVLRAVLALRLGRRRATEIAATVGQAVAYLFGFLGLIGGNAILVFVAIFVYLAASAEAEEVGVLERARRLRAGAAMIRSFESLGPGATVDEAADALIRTTQREFPVVDGGGRLRGILTREAMIRAMKATGPGTPVIEAMTRDVPEVRATDGLETALRLMQDRAAPFVAVLDPDGRLAGYVTPENVAELMMLERAAWHGAR</sequence>
<feature type="transmembrane region" description="Helical" evidence="14">
    <location>
        <begin position="98"/>
        <end position="120"/>
    </location>
</feature>
<evidence type="ECO:0000256" key="5">
    <source>
        <dbReference type="ARBA" id="ARBA00022692"/>
    </source>
</evidence>
<evidence type="ECO:0000256" key="10">
    <source>
        <dbReference type="ARBA" id="ARBA00022989"/>
    </source>
</evidence>
<keyword evidence="5 14" id="KW-0812">Transmembrane</keyword>
<evidence type="ECO:0000256" key="3">
    <source>
        <dbReference type="ARBA" id="ARBA00022475"/>
    </source>
</evidence>
<comment type="cofactor">
    <cofactor evidence="14 16">
        <name>Zn(2+)</name>
        <dbReference type="ChEBI" id="CHEBI:29105"/>
    </cofactor>
    <text evidence="14 16">Binds 1 zinc ion per subunit.</text>
</comment>
<evidence type="ECO:0000256" key="4">
    <source>
        <dbReference type="ARBA" id="ARBA00022670"/>
    </source>
</evidence>
<feature type="binding site" evidence="16">
    <location>
        <position position="58"/>
    </location>
    <ligand>
        <name>Zn(2+)</name>
        <dbReference type="ChEBI" id="CHEBI:29105"/>
        <note>catalytic</note>
    </ligand>
</feature>
<dbReference type="PANTHER" id="PTHR39188:SF3">
    <property type="entry name" value="STAGE IV SPORULATION PROTEIN FB"/>
    <property type="match status" value="1"/>
</dbReference>
<dbReference type="Proteomes" id="UP000294547">
    <property type="component" value="Unassembled WGS sequence"/>
</dbReference>
<keyword evidence="7" id="KW-0677">Repeat</keyword>
<reference evidence="19 20" key="1">
    <citation type="submission" date="2019-03" db="EMBL/GenBank/DDBJ databases">
        <title>Genomic Encyclopedia of Type Strains, Phase IV (KMG-IV): sequencing the most valuable type-strain genomes for metagenomic binning, comparative biology and taxonomic classification.</title>
        <authorList>
            <person name="Goeker M."/>
        </authorList>
    </citation>
    <scope>NUCLEOTIDE SEQUENCE [LARGE SCALE GENOMIC DNA]</scope>
    <source>
        <strain evidence="19 20">DSM 102969</strain>
    </source>
</reference>
<dbReference type="InterPro" id="IPR008915">
    <property type="entry name" value="Peptidase_M50"/>
</dbReference>
<name>A0A4R6RCW2_9HYPH</name>
<keyword evidence="10 14" id="KW-1133">Transmembrane helix</keyword>
<comment type="similarity">
    <text evidence="2 14">Belongs to the peptidase M50B family.</text>
</comment>
<evidence type="ECO:0000256" key="6">
    <source>
        <dbReference type="ARBA" id="ARBA00022723"/>
    </source>
</evidence>
<feature type="binding site" evidence="16">
    <location>
        <position position="62"/>
    </location>
    <ligand>
        <name>Zn(2+)</name>
        <dbReference type="ChEBI" id="CHEBI:29105"/>
        <note>catalytic</note>
    </ligand>
</feature>
<organism evidence="19 20">
    <name type="scientific">Oharaeibacter diazotrophicus</name>
    <dbReference type="NCBI Taxonomy" id="1920512"/>
    <lineage>
        <taxon>Bacteria</taxon>
        <taxon>Pseudomonadati</taxon>
        <taxon>Pseudomonadota</taxon>
        <taxon>Alphaproteobacteria</taxon>
        <taxon>Hyphomicrobiales</taxon>
        <taxon>Pleomorphomonadaceae</taxon>
        <taxon>Oharaeibacter</taxon>
    </lineage>
</organism>
<gene>
    <name evidence="19" type="ORF">EDD54_2560</name>
</gene>
<proteinExistence type="inferred from homology"/>
<dbReference type="SMART" id="SM00116">
    <property type="entry name" value="CBS"/>
    <property type="match status" value="2"/>
</dbReference>
<dbReference type="InterPro" id="IPR016483">
    <property type="entry name" value="UCP006404_Pept_M50_CBS"/>
</dbReference>
<dbReference type="GO" id="GO:0046872">
    <property type="term" value="F:metal ion binding"/>
    <property type="evidence" value="ECO:0007669"/>
    <property type="project" value="UniProtKB-UniRule"/>
</dbReference>
<evidence type="ECO:0000256" key="9">
    <source>
        <dbReference type="ARBA" id="ARBA00022833"/>
    </source>
</evidence>
<evidence type="ECO:0000256" key="11">
    <source>
        <dbReference type="ARBA" id="ARBA00023049"/>
    </source>
</evidence>
<dbReference type="GO" id="GO:0008237">
    <property type="term" value="F:metallopeptidase activity"/>
    <property type="evidence" value="ECO:0007669"/>
    <property type="project" value="UniProtKB-UniRule"/>
</dbReference>
<evidence type="ECO:0000259" key="18">
    <source>
        <dbReference type="PROSITE" id="PS51371"/>
    </source>
</evidence>
<dbReference type="PROSITE" id="PS51371">
    <property type="entry name" value="CBS"/>
    <property type="match status" value="2"/>
</dbReference>
<evidence type="ECO:0000256" key="15">
    <source>
        <dbReference type="PIRSR" id="PIRSR006404-1"/>
    </source>
</evidence>
<dbReference type="RefSeq" id="WP_126539713.1">
    <property type="nucleotide sequence ID" value="NZ_BSPM01000002.1"/>
</dbReference>
<keyword evidence="3 14" id="KW-1003">Cell membrane</keyword>
<keyword evidence="13 14" id="KW-0472">Membrane</keyword>
<comment type="subcellular location">
    <subcellularLocation>
        <location evidence="1 14">Cell membrane</location>
        <topology evidence="1 14">Multi-pass membrane protein</topology>
    </subcellularLocation>
</comment>
<dbReference type="CDD" id="cd06164">
    <property type="entry name" value="S2P-M50_SpoIVFB_CBS"/>
    <property type="match status" value="1"/>
</dbReference>
<keyword evidence="6 14" id="KW-0479">Metal-binding</keyword>
<evidence type="ECO:0000256" key="2">
    <source>
        <dbReference type="ARBA" id="ARBA00007931"/>
    </source>
</evidence>
<evidence type="ECO:0000256" key="1">
    <source>
        <dbReference type="ARBA" id="ARBA00004651"/>
    </source>
</evidence>
<evidence type="ECO:0000313" key="20">
    <source>
        <dbReference type="Proteomes" id="UP000294547"/>
    </source>
</evidence>
<evidence type="ECO:0000256" key="7">
    <source>
        <dbReference type="ARBA" id="ARBA00022737"/>
    </source>
</evidence>
<keyword evidence="9 14" id="KW-0862">Zinc</keyword>
<dbReference type="EMBL" id="SNXY01000008">
    <property type="protein sequence ID" value="TDP83959.1"/>
    <property type="molecule type" value="Genomic_DNA"/>
</dbReference>
<feature type="active site" evidence="15">
    <location>
        <position position="59"/>
    </location>
</feature>
<evidence type="ECO:0000313" key="19">
    <source>
        <dbReference type="EMBL" id="TDP83959.1"/>
    </source>
</evidence>
<feature type="domain" description="CBS" evidence="18">
    <location>
        <begin position="237"/>
        <end position="296"/>
    </location>
</feature>
<dbReference type="PIRSF" id="PIRSF006404">
    <property type="entry name" value="UCP006404_Pept_M50_CBS"/>
    <property type="match status" value="1"/>
</dbReference>
<keyword evidence="8 14" id="KW-0378">Hydrolase</keyword>
<dbReference type="GO" id="GO:0005886">
    <property type="term" value="C:plasma membrane"/>
    <property type="evidence" value="ECO:0007669"/>
    <property type="project" value="UniProtKB-SubCell"/>
</dbReference>
<dbReference type="SUPFAM" id="SSF54631">
    <property type="entry name" value="CBS-domain pair"/>
    <property type="match status" value="1"/>
</dbReference>
<feature type="transmembrane region" description="Helical" evidence="14">
    <location>
        <begin position="40"/>
        <end position="58"/>
    </location>
</feature>
<keyword evidence="4 14" id="KW-0645">Protease</keyword>
<dbReference type="OrthoDB" id="9781963at2"/>
<evidence type="ECO:0000256" key="16">
    <source>
        <dbReference type="PIRSR" id="PIRSR006404-2"/>
    </source>
</evidence>
<evidence type="ECO:0000256" key="12">
    <source>
        <dbReference type="ARBA" id="ARBA00023122"/>
    </source>
</evidence>
<dbReference type="AlphaFoldDB" id="A0A4R6RCW2"/>
<feature type="transmembrane region" description="Helical" evidence="14">
    <location>
        <begin position="180"/>
        <end position="213"/>
    </location>
</feature>
<evidence type="ECO:0000256" key="17">
    <source>
        <dbReference type="PROSITE-ProRule" id="PRU00703"/>
    </source>
</evidence>